<evidence type="ECO:0000259" key="1">
    <source>
        <dbReference type="Pfam" id="PF03551"/>
    </source>
</evidence>
<comment type="caution">
    <text evidence="2">The sequence shown here is derived from an EMBL/GenBank/DDBJ whole genome shotgun (WGS) entry which is preliminary data.</text>
</comment>
<dbReference type="PANTHER" id="PTHR43252">
    <property type="entry name" value="TRANSCRIPTIONAL REGULATOR YQJI"/>
    <property type="match status" value="1"/>
</dbReference>
<dbReference type="Pfam" id="PF03551">
    <property type="entry name" value="PadR"/>
    <property type="match status" value="1"/>
</dbReference>
<dbReference type="EMBL" id="JBBMFE010000002">
    <property type="protein sequence ID" value="MEQ2471408.1"/>
    <property type="molecule type" value="Genomic_DNA"/>
</dbReference>
<proteinExistence type="predicted"/>
<reference evidence="2 3" key="1">
    <citation type="submission" date="2024-03" db="EMBL/GenBank/DDBJ databases">
        <title>Human intestinal bacterial collection.</title>
        <authorList>
            <person name="Pauvert C."/>
            <person name="Hitch T.C.A."/>
            <person name="Clavel T."/>
        </authorList>
    </citation>
    <scope>NUCLEOTIDE SEQUENCE [LARGE SCALE GENOMIC DNA]</scope>
    <source>
        <strain evidence="2 3">CLA-AA-H132</strain>
    </source>
</reference>
<feature type="domain" description="Transcription regulator PadR N-terminal" evidence="1">
    <location>
        <begin position="14"/>
        <end position="87"/>
    </location>
</feature>
<name>A0ABV1FDI6_9FIRM</name>
<organism evidence="2 3">
    <name type="scientific">Laedolimicola intestinihominis</name>
    <dbReference type="NCBI Taxonomy" id="3133166"/>
    <lineage>
        <taxon>Bacteria</taxon>
        <taxon>Bacillati</taxon>
        <taxon>Bacillota</taxon>
        <taxon>Clostridia</taxon>
        <taxon>Lachnospirales</taxon>
        <taxon>Lachnospiraceae</taxon>
        <taxon>Laedolimicola</taxon>
    </lineage>
</organism>
<dbReference type="InterPro" id="IPR036388">
    <property type="entry name" value="WH-like_DNA-bd_sf"/>
</dbReference>
<gene>
    <name evidence="2" type="ORF">WMO29_02680</name>
</gene>
<dbReference type="RefSeq" id="WP_349163650.1">
    <property type="nucleotide sequence ID" value="NZ_JBBMFE010000002.1"/>
</dbReference>
<protein>
    <submittedName>
        <fullName evidence="2">Helix-turn-helix transcriptional regulator</fullName>
    </submittedName>
</protein>
<dbReference type="InterPro" id="IPR005149">
    <property type="entry name" value="Tscrpt_reg_PadR_N"/>
</dbReference>
<evidence type="ECO:0000313" key="2">
    <source>
        <dbReference type="EMBL" id="MEQ2471408.1"/>
    </source>
</evidence>
<evidence type="ECO:0000313" key="3">
    <source>
        <dbReference type="Proteomes" id="UP001438008"/>
    </source>
</evidence>
<dbReference type="PANTHER" id="PTHR43252:SF7">
    <property type="entry name" value="TRANSCRIPTIONAL REGULATOR YQJI"/>
    <property type="match status" value="1"/>
</dbReference>
<dbReference type="Proteomes" id="UP001438008">
    <property type="component" value="Unassembled WGS sequence"/>
</dbReference>
<dbReference type="Gene3D" id="1.10.10.10">
    <property type="entry name" value="Winged helix-like DNA-binding domain superfamily/Winged helix DNA-binding domain"/>
    <property type="match status" value="1"/>
</dbReference>
<keyword evidence="3" id="KW-1185">Reference proteome</keyword>
<dbReference type="InterPro" id="IPR036390">
    <property type="entry name" value="WH_DNA-bd_sf"/>
</dbReference>
<dbReference type="SUPFAM" id="SSF46785">
    <property type="entry name" value="Winged helix' DNA-binding domain"/>
    <property type="match status" value="1"/>
</dbReference>
<accession>A0ABV1FDI6</accession>
<sequence>MDKKMMAVSTSMLVLKLLEEGDLYGYQMIRLLEERSERVFSLKEGTLYPILHSLEEQGAVESYEQCAENGRKRKYYRLTKSGGKLLKSKQREWQEYEQAIRNVLKGGVSFAG</sequence>